<evidence type="ECO:0000256" key="9">
    <source>
        <dbReference type="PIRSR" id="PIRSR001480-2"/>
    </source>
</evidence>
<dbReference type="GO" id="GO:0005829">
    <property type="term" value="C:cytosol"/>
    <property type="evidence" value="ECO:0007669"/>
    <property type="project" value="TreeGrafter"/>
</dbReference>
<dbReference type="Gene3D" id="2.60.120.10">
    <property type="entry name" value="Jelly Rolls"/>
    <property type="match status" value="2"/>
</dbReference>
<dbReference type="PANTHER" id="PTHR10309:SF0">
    <property type="entry name" value="MANNOSE-6-PHOSPHATE ISOMERASE"/>
    <property type="match status" value="1"/>
</dbReference>
<dbReference type="Gene3D" id="1.10.441.10">
    <property type="entry name" value="Phosphomannose Isomerase, domain 2"/>
    <property type="match status" value="1"/>
</dbReference>
<evidence type="ECO:0000256" key="7">
    <source>
        <dbReference type="ARBA" id="ARBA00023235"/>
    </source>
</evidence>
<dbReference type="GO" id="GO:0009298">
    <property type="term" value="P:GDP-mannose biosynthetic process"/>
    <property type="evidence" value="ECO:0007669"/>
    <property type="project" value="UniProtKB-UniPathway"/>
</dbReference>
<dbReference type="PRINTS" id="PR00714">
    <property type="entry name" value="MAN6PISMRASE"/>
</dbReference>
<keyword evidence="7" id="KW-0413">Isomerase</keyword>
<dbReference type="NCBIfam" id="TIGR00218">
    <property type="entry name" value="manA"/>
    <property type="match status" value="1"/>
</dbReference>
<dbReference type="OMA" id="DIGLFCG"/>
<dbReference type="RefSeq" id="XP_012898332.1">
    <property type="nucleotide sequence ID" value="XM_013042878.1"/>
</dbReference>
<comment type="pathway">
    <text evidence="2">Nucleotide-sugar biosynthesis; GDP-alpha-D-mannose biosynthesis; alpha-D-mannose 1-phosphate from D-fructose 6-phosphate: step 1/2.</text>
</comment>
<dbReference type="PIRSF" id="PIRSF001480">
    <property type="entry name" value="Mannose-6-phosphate_isomerase"/>
    <property type="match status" value="1"/>
</dbReference>
<evidence type="ECO:0000256" key="4">
    <source>
        <dbReference type="ARBA" id="ARBA00011956"/>
    </source>
</evidence>
<evidence type="ECO:0000313" key="14">
    <source>
        <dbReference type="Proteomes" id="UP000008312"/>
    </source>
</evidence>
<feature type="domain" description="Phosphomannose isomerase type I helical insertion" evidence="12">
    <location>
        <begin position="164"/>
        <end position="245"/>
    </location>
</feature>
<comment type="cofactor">
    <cofactor evidence="9">
        <name>Zn(2+)</name>
        <dbReference type="ChEBI" id="CHEBI:29105"/>
    </cofactor>
    <text evidence="9">Binds 1 zinc ion per subunit.</text>
</comment>
<feature type="binding site" evidence="9">
    <location>
        <position position="104"/>
    </location>
    <ligand>
        <name>Zn(2+)</name>
        <dbReference type="ChEBI" id="CHEBI:29105"/>
    </ligand>
</feature>
<organism evidence="13">
    <name type="scientific">Blastocystis hominis</name>
    <dbReference type="NCBI Taxonomy" id="12968"/>
    <lineage>
        <taxon>Eukaryota</taxon>
        <taxon>Sar</taxon>
        <taxon>Stramenopiles</taxon>
        <taxon>Bigyra</taxon>
        <taxon>Opalozoa</taxon>
        <taxon>Opalinata</taxon>
        <taxon>Blastocystidae</taxon>
        <taxon>Blastocystis</taxon>
    </lineage>
</organism>
<evidence type="ECO:0000313" key="13">
    <source>
        <dbReference type="EMBL" id="CBK24284.2"/>
    </source>
</evidence>
<dbReference type="OrthoDB" id="6605218at2759"/>
<dbReference type="PANTHER" id="PTHR10309">
    <property type="entry name" value="MANNOSE-6-PHOSPHATE ISOMERASE"/>
    <property type="match status" value="1"/>
</dbReference>
<dbReference type="GeneID" id="24921087"/>
<protein>
    <recommendedName>
        <fullName evidence="4">mannose-6-phosphate isomerase</fullName>
        <ecNumber evidence="4">5.3.1.8</ecNumber>
    </recommendedName>
</protein>
<evidence type="ECO:0000256" key="2">
    <source>
        <dbReference type="ARBA" id="ARBA00004666"/>
    </source>
</evidence>
<dbReference type="GO" id="GO:0005975">
    <property type="term" value="P:carbohydrate metabolic process"/>
    <property type="evidence" value="ECO:0007669"/>
    <property type="project" value="InterPro"/>
</dbReference>
<dbReference type="InterPro" id="IPR046457">
    <property type="entry name" value="PMI_typeI_cat"/>
</dbReference>
<dbReference type="GO" id="GO:0008270">
    <property type="term" value="F:zinc ion binding"/>
    <property type="evidence" value="ECO:0007669"/>
    <property type="project" value="InterPro"/>
</dbReference>
<dbReference type="InterPro" id="IPR014710">
    <property type="entry name" value="RmlC-like_jellyroll"/>
</dbReference>
<dbReference type="InParanoid" id="D8M895"/>
<dbReference type="CDD" id="cd07011">
    <property type="entry name" value="cupin_PMI_type_I_N"/>
    <property type="match status" value="1"/>
</dbReference>
<keyword evidence="6 9" id="KW-0862">Zinc</keyword>
<feature type="binding site" evidence="9">
    <location>
        <position position="131"/>
    </location>
    <ligand>
        <name>Zn(2+)</name>
        <dbReference type="ChEBI" id="CHEBI:29105"/>
    </ligand>
</feature>
<reference evidence="13" key="1">
    <citation type="submission" date="2010-02" db="EMBL/GenBank/DDBJ databases">
        <title>Sequencing and annotation of the Blastocystis hominis genome.</title>
        <authorList>
            <person name="Wincker P."/>
        </authorList>
    </citation>
    <scope>NUCLEOTIDE SEQUENCE</scope>
    <source>
        <strain evidence="13">Singapore isolate B</strain>
    </source>
</reference>
<feature type="binding site" evidence="9">
    <location>
        <position position="106"/>
    </location>
    <ligand>
        <name>Zn(2+)</name>
        <dbReference type="ChEBI" id="CHEBI:29105"/>
    </ligand>
</feature>
<keyword evidence="14" id="KW-1185">Reference proteome</keyword>
<dbReference type="GO" id="GO:0004476">
    <property type="term" value="F:mannose-6-phosphate isomerase activity"/>
    <property type="evidence" value="ECO:0007669"/>
    <property type="project" value="UniProtKB-EC"/>
</dbReference>
<evidence type="ECO:0000256" key="10">
    <source>
        <dbReference type="SAM" id="MobiDB-lite"/>
    </source>
</evidence>
<feature type="active site" evidence="8">
    <location>
        <position position="283"/>
    </location>
</feature>
<feature type="compositionally biased region" description="Low complexity" evidence="10">
    <location>
        <begin position="420"/>
        <end position="440"/>
    </location>
</feature>
<gene>
    <name evidence="13" type="ORF">GSBLH_T00004041001</name>
</gene>
<dbReference type="Pfam" id="PF20511">
    <property type="entry name" value="PMI_typeI_cat"/>
    <property type="match status" value="1"/>
</dbReference>
<evidence type="ECO:0000256" key="8">
    <source>
        <dbReference type="PIRSR" id="PIRSR001480-1"/>
    </source>
</evidence>
<dbReference type="EMBL" id="FN668683">
    <property type="protein sequence ID" value="CBK24284.2"/>
    <property type="molecule type" value="Genomic_DNA"/>
</dbReference>
<evidence type="ECO:0000259" key="11">
    <source>
        <dbReference type="Pfam" id="PF20511"/>
    </source>
</evidence>
<keyword evidence="5 9" id="KW-0479">Metal-binding</keyword>
<dbReference type="PROSITE" id="PS00965">
    <property type="entry name" value="PMI_I_1"/>
    <property type="match status" value="1"/>
</dbReference>
<dbReference type="UniPathway" id="UPA00126">
    <property type="reaction ID" value="UER00423"/>
</dbReference>
<dbReference type="InterPro" id="IPR001250">
    <property type="entry name" value="Man6P_Isoase-1"/>
</dbReference>
<dbReference type="EC" id="5.3.1.8" evidence="4"/>
<sequence length="440" mass="49242">MYKLRCAVEINYHWGCRGEESIVAELKKDDDPSFEVSKDQHYAEYWFGTHASGPSEILVGDHYELLKSFIEEHPECLGSSIGKEKLELPFLSKVLSVETALSIQAHPDKKLAEYLYKTKPELYKDDNHKPEMAYALTPFTAMCGFRRAEVIVQHLHECTFLRELIGESECVAFETAIKEGQDTKAALRRLFSAYIEADPARAKSVIDSAKRFYDEKRDLSFLERWVRRLMDTYPTDGGVFAPFLLNVVEMKPGDSIYMGADIPHAYLQGEIVESMACSNNVVRAGLTPKAIDKETLLAMLTYECGDMEVLRPKRKDAHYAVVTTQAKEFMLEIVEAKKGESVELPVVDVPRIVIGFAGKGRMEWGAESIALKRGSILFQTAQNAARIVAEEDLLLYATRERTDLDCSVSSPPPAPRRLRPAAPSRAARPAAARRGPSAAA</sequence>
<dbReference type="InterPro" id="IPR046458">
    <property type="entry name" value="PMI_typeI_hel"/>
</dbReference>
<feature type="binding site" evidence="9">
    <location>
        <position position="264"/>
    </location>
    <ligand>
        <name>Zn(2+)</name>
        <dbReference type="ChEBI" id="CHEBI:29105"/>
    </ligand>
</feature>
<dbReference type="SUPFAM" id="SSF51182">
    <property type="entry name" value="RmlC-like cupins"/>
    <property type="match status" value="1"/>
</dbReference>
<evidence type="ECO:0000259" key="12">
    <source>
        <dbReference type="Pfam" id="PF20512"/>
    </source>
</evidence>
<evidence type="ECO:0000256" key="3">
    <source>
        <dbReference type="ARBA" id="ARBA00010772"/>
    </source>
</evidence>
<accession>D8M895</accession>
<dbReference type="InterPro" id="IPR016305">
    <property type="entry name" value="Mannose-6-P_Isomerase"/>
</dbReference>
<name>D8M895_BLAHO</name>
<comment type="catalytic activity">
    <reaction evidence="1">
        <text>D-mannose 6-phosphate = D-fructose 6-phosphate</text>
        <dbReference type="Rhea" id="RHEA:12356"/>
        <dbReference type="ChEBI" id="CHEBI:58735"/>
        <dbReference type="ChEBI" id="CHEBI:61527"/>
        <dbReference type="EC" id="5.3.1.8"/>
    </reaction>
</comment>
<dbReference type="AlphaFoldDB" id="D8M895"/>
<dbReference type="Proteomes" id="UP000008312">
    <property type="component" value="Unassembled WGS sequence"/>
</dbReference>
<dbReference type="Pfam" id="PF20512">
    <property type="entry name" value="PMI_typeI_hel"/>
    <property type="match status" value="1"/>
</dbReference>
<dbReference type="InterPro" id="IPR018050">
    <property type="entry name" value="Pmannose_isomerase-type1_CS"/>
</dbReference>
<evidence type="ECO:0000256" key="6">
    <source>
        <dbReference type="ARBA" id="ARBA00022833"/>
    </source>
</evidence>
<evidence type="ECO:0000256" key="1">
    <source>
        <dbReference type="ARBA" id="ARBA00000757"/>
    </source>
</evidence>
<feature type="domain" description="Phosphomannose isomerase type I catalytic" evidence="11">
    <location>
        <begin position="1"/>
        <end position="147"/>
    </location>
</feature>
<feature type="region of interest" description="Disordered" evidence="10">
    <location>
        <begin position="404"/>
        <end position="440"/>
    </location>
</feature>
<comment type="similarity">
    <text evidence="3">Belongs to the mannose-6-phosphate isomerase type 1 family.</text>
</comment>
<proteinExistence type="inferred from homology"/>
<evidence type="ECO:0000256" key="5">
    <source>
        <dbReference type="ARBA" id="ARBA00022723"/>
    </source>
</evidence>
<dbReference type="InterPro" id="IPR011051">
    <property type="entry name" value="RmlC_Cupin_sf"/>
</dbReference>